<evidence type="ECO:0008006" key="2">
    <source>
        <dbReference type="Google" id="ProtNLM"/>
    </source>
</evidence>
<feature type="non-terminal residue" evidence="1">
    <location>
        <position position="1"/>
    </location>
</feature>
<name>A0A0F9AQT6_9ZZZZ</name>
<comment type="caution">
    <text evidence="1">The sequence shown here is derived from an EMBL/GenBank/DDBJ whole genome shotgun (WGS) entry which is preliminary data.</text>
</comment>
<dbReference type="EMBL" id="LAZR01041459">
    <property type="protein sequence ID" value="KKL11939.1"/>
    <property type="molecule type" value="Genomic_DNA"/>
</dbReference>
<protein>
    <recommendedName>
        <fullName evidence="2">Hydantoinase A/oxoprolinase domain-containing protein</fullName>
    </recommendedName>
</protein>
<sequence length="222" mass="23520">RKALALFGRKRGGSGMRFCPDPDALAAIIIDRLTYQTSLAFLETAFSEEDPAFGLPPETLARHVLMQRGLSGHRGVVRIDAGLNLPVVGLGPSAATYYPAVGKVLGTKMILPEHAHVANAIGAVVGRVIMRESGTITVPREGTFRAHLTDGPQDFPDAQSALTLLETALTETARARARAAGAAQIECQVTRDIRTAGVEGREVFVEAELTVEASGRPRVAVG</sequence>
<dbReference type="AlphaFoldDB" id="A0A0F9AQT6"/>
<gene>
    <name evidence="1" type="ORF">LCGC14_2540780</name>
</gene>
<organism evidence="1">
    <name type="scientific">marine sediment metagenome</name>
    <dbReference type="NCBI Taxonomy" id="412755"/>
    <lineage>
        <taxon>unclassified sequences</taxon>
        <taxon>metagenomes</taxon>
        <taxon>ecological metagenomes</taxon>
    </lineage>
</organism>
<proteinExistence type="predicted"/>
<evidence type="ECO:0000313" key="1">
    <source>
        <dbReference type="EMBL" id="KKL11939.1"/>
    </source>
</evidence>
<reference evidence="1" key="1">
    <citation type="journal article" date="2015" name="Nature">
        <title>Complex archaea that bridge the gap between prokaryotes and eukaryotes.</title>
        <authorList>
            <person name="Spang A."/>
            <person name="Saw J.H."/>
            <person name="Jorgensen S.L."/>
            <person name="Zaremba-Niedzwiedzka K."/>
            <person name="Martijn J."/>
            <person name="Lind A.E."/>
            <person name="van Eijk R."/>
            <person name="Schleper C."/>
            <person name="Guy L."/>
            <person name="Ettema T.J."/>
        </authorList>
    </citation>
    <scope>NUCLEOTIDE SEQUENCE</scope>
</reference>
<accession>A0A0F9AQT6</accession>